<feature type="transmembrane region" description="Helical" evidence="14">
    <location>
        <begin position="42"/>
        <end position="60"/>
    </location>
</feature>
<evidence type="ECO:0000256" key="1">
    <source>
        <dbReference type="ARBA" id="ARBA00004651"/>
    </source>
</evidence>
<gene>
    <name evidence="14" type="primary">uppP</name>
    <name evidence="15" type="ORF">EDC29_10423</name>
</gene>
<reference evidence="15 16" key="1">
    <citation type="submission" date="2019-03" db="EMBL/GenBank/DDBJ databases">
        <title>Genomic Encyclopedia of Type Strains, Phase IV (KMG-IV): sequencing the most valuable type-strain genomes for metagenomic binning, comparative biology and taxonomic classification.</title>
        <authorList>
            <person name="Goeker M."/>
        </authorList>
    </citation>
    <scope>NUCLEOTIDE SEQUENCE [LARGE SCALE GENOMIC DNA]</scope>
    <source>
        <strain evidence="15 16">DSM 203</strain>
    </source>
</reference>
<keyword evidence="14" id="KW-0573">Peptidoglycan synthesis</keyword>
<dbReference type="GO" id="GO:0050380">
    <property type="term" value="F:undecaprenyl-diphosphatase activity"/>
    <property type="evidence" value="ECO:0007669"/>
    <property type="project" value="UniProtKB-UniRule"/>
</dbReference>
<feature type="transmembrane region" description="Helical" evidence="14">
    <location>
        <begin position="87"/>
        <end position="105"/>
    </location>
</feature>
<evidence type="ECO:0000256" key="13">
    <source>
        <dbReference type="ARBA" id="ARBA00047594"/>
    </source>
</evidence>
<evidence type="ECO:0000256" key="11">
    <source>
        <dbReference type="ARBA" id="ARBA00032707"/>
    </source>
</evidence>
<evidence type="ECO:0000256" key="12">
    <source>
        <dbReference type="ARBA" id="ARBA00032932"/>
    </source>
</evidence>
<dbReference type="AlphaFoldDB" id="A0A4V2W9Q0"/>
<comment type="caution">
    <text evidence="15">The sequence shown here is derived from an EMBL/GenBank/DDBJ whole genome shotgun (WGS) entry which is preliminary data.</text>
</comment>
<dbReference type="Proteomes" id="UP000295247">
    <property type="component" value="Unassembled WGS sequence"/>
</dbReference>
<dbReference type="NCBIfam" id="NF001393">
    <property type="entry name" value="PRK00281.2-4"/>
    <property type="match status" value="1"/>
</dbReference>
<keyword evidence="10 14" id="KW-0046">Antibiotic resistance</keyword>
<dbReference type="GO" id="GO:0005886">
    <property type="term" value="C:plasma membrane"/>
    <property type="evidence" value="ECO:0007669"/>
    <property type="project" value="UniProtKB-SubCell"/>
</dbReference>
<evidence type="ECO:0000313" key="16">
    <source>
        <dbReference type="Proteomes" id="UP000295247"/>
    </source>
</evidence>
<feature type="transmembrane region" description="Helical" evidence="14">
    <location>
        <begin position="117"/>
        <end position="136"/>
    </location>
</feature>
<feature type="transmembrane region" description="Helical" evidence="14">
    <location>
        <begin position="189"/>
        <end position="208"/>
    </location>
</feature>
<feature type="transmembrane region" description="Helical" evidence="14">
    <location>
        <begin position="250"/>
        <end position="270"/>
    </location>
</feature>
<dbReference type="GO" id="GO:0008360">
    <property type="term" value="P:regulation of cell shape"/>
    <property type="evidence" value="ECO:0007669"/>
    <property type="project" value="UniProtKB-KW"/>
</dbReference>
<organism evidence="15 16">
    <name type="scientific">Marichromatium gracile</name>
    <name type="common">Chromatium gracile</name>
    <dbReference type="NCBI Taxonomy" id="1048"/>
    <lineage>
        <taxon>Bacteria</taxon>
        <taxon>Pseudomonadati</taxon>
        <taxon>Pseudomonadota</taxon>
        <taxon>Gammaproteobacteria</taxon>
        <taxon>Chromatiales</taxon>
        <taxon>Chromatiaceae</taxon>
        <taxon>Marichromatium</taxon>
    </lineage>
</organism>
<comment type="catalytic activity">
    <reaction evidence="13 14">
        <text>di-trans,octa-cis-undecaprenyl diphosphate + H2O = di-trans,octa-cis-undecaprenyl phosphate + phosphate + H(+)</text>
        <dbReference type="Rhea" id="RHEA:28094"/>
        <dbReference type="ChEBI" id="CHEBI:15377"/>
        <dbReference type="ChEBI" id="CHEBI:15378"/>
        <dbReference type="ChEBI" id="CHEBI:43474"/>
        <dbReference type="ChEBI" id="CHEBI:58405"/>
        <dbReference type="ChEBI" id="CHEBI:60392"/>
        <dbReference type="EC" id="3.6.1.27"/>
    </reaction>
</comment>
<dbReference type="HAMAP" id="MF_01006">
    <property type="entry name" value="Undec_diphosphatase"/>
    <property type="match status" value="1"/>
</dbReference>
<dbReference type="PANTHER" id="PTHR30622:SF4">
    <property type="entry name" value="UNDECAPRENYL-DIPHOSPHATASE"/>
    <property type="match status" value="1"/>
</dbReference>
<evidence type="ECO:0000256" key="7">
    <source>
        <dbReference type="ARBA" id="ARBA00022801"/>
    </source>
</evidence>
<dbReference type="NCBIfam" id="TIGR00753">
    <property type="entry name" value="undec_PP_bacA"/>
    <property type="match status" value="1"/>
</dbReference>
<comment type="function">
    <text evidence="14">Catalyzes the dephosphorylation of undecaprenyl diphosphate (UPP). Confers resistance to bacitracin.</text>
</comment>
<evidence type="ECO:0000313" key="15">
    <source>
        <dbReference type="EMBL" id="TCW36240.1"/>
    </source>
</evidence>
<evidence type="ECO:0000256" key="5">
    <source>
        <dbReference type="ARBA" id="ARBA00022475"/>
    </source>
</evidence>
<keyword evidence="7 14" id="KW-0378">Hydrolase</keyword>
<dbReference type="GO" id="GO:0046677">
    <property type="term" value="P:response to antibiotic"/>
    <property type="evidence" value="ECO:0007669"/>
    <property type="project" value="UniProtKB-UniRule"/>
</dbReference>
<keyword evidence="5 14" id="KW-1003">Cell membrane</keyword>
<evidence type="ECO:0000256" key="2">
    <source>
        <dbReference type="ARBA" id="ARBA00010621"/>
    </source>
</evidence>
<feature type="transmembrane region" description="Helical" evidence="14">
    <location>
        <begin position="220"/>
        <end position="244"/>
    </location>
</feature>
<feature type="transmembrane region" description="Helical" evidence="14">
    <location>
        <begin position="7"/>
        <end position="30"/>
    </location>
</feature>
<dbReference type="InterPro" id="IPR003824">
    <property type="entry name" value="UppP"/>
</dbReference>
<dbReference type="PANTHER" id="PTHR30622">
    <property type="entry name" value="UNDECAPRENYL-DIPHOSPHATASE"/>
    <property type="match status" value="1"/>
</dbReference>
<name>A0A4V2W9Q0_MARGR</name>
<evidence type="ECO:0000256" key="10">
    <source>
        <dbReference type="ARBA" id="ARBA00023251"/>
    </source>
</evidence>
<dbReference type="GO" id="GO:0009252">
    <property type="term" value="P:peptidoglycan biosynthetic process"/>
    <property type="evidence" value="ECO:0007669"/>
    <property type="project" value="UniProtKB-KW"/>
</dbReference>
<evidence type="ECO:0000256" key="9">
    <source>
        <dbReference type="ARBA" id="ARBA00023136"/>
    </source>
</evidence>
<proteinExistence type="inferred from homology"/>
<accession>A0A4V2W9Q0</accession>
<keyword evidence="8 14" id="KW-1133">Transmembrane helix</keyword>
<sequence>MVDTLEIILLALVQGITEFLPISSSGHLILTPLLFGFELQELAFDVALHLGTLGAVTLYFRREIARMTVAVLGSLRHRRFDDPDARLGWMIVLATVPVVVLGLPLKLVLEFLRDDPTLIATVIAATSIGFGLLLWWSDWRGARRRDEYSLGWRGALVVGVMQALAIIPGTSRSGITITAGLLLGLTRRAASRFSFLLAIPTILMAGTVEGIELAGQGAAVDWMGLALGAVWSMLFAYLTIHLFLRFIERVSMLPFVLYRVALGGLILLLVW</sequence>
<dbReference type="EMBL" id="SMDC01000004">
    <property type="protein sequence ID" value="TCW36240.1"/>
    <property type="molecule type" value="Genomic_DNA"/>
</dbReference>
<dbReference type="Pfam" id="PF02673">
    <property type="entry name" value="BacA"/>
    <property type="match status" value="1"/>
</dbReference>
<evidence type="ECO:0000256" key="4">
    <source>
        <dbReference type="ARBA" id="ARBA00021581"/>
    </source>
</evidence>
<evidence type="ECO:0000256" key="3">
    <source>
        <dbReference type="ARBA" id="ARBA00012374"/>
    </source>
</evidence>
<keyword evidence="14" id="KW-0961">Cell wall biogenesis/degradation</keyword>
<dbReference type="EC" id="3.6.1.27" evidence="3 14"/>
<dbReference type="GO" id="GO:0071555">
    <property type="term" value="P:cell wall organization"/>
    <property type="evidence" value="ECO:0007669"/>
    <property type="project" value="UniProtKB-KW"/>
</dbReference>
<evidence type="ECO:0000256" key="6">
    <source>
        <dbReference type="ARBA" id="ARBA00022692"/>
    </source>
</evidence>
<evidence type="ECO:0000256" key="8">
    <source>
        <dbReference type="ARBA" id="ARBA00022989"/>
    </source>
</evidence>
<evidence type="ECO:0000256" key="14">
    <source>
        <dbReference type="HAMAP-Rule" id="MF_01006"/>
    </source>
</evidence>
<comment type="similarity">
    <text evidence="2 14">Belongs to the UppP family.</text>
</comment>
<keyword evidence="14" id="KW-0133">Cell shape</keyword>
<protein>
    <recommendedName>
        <fullName evidence="4 14">Undecaprenyl-diphosphatase</fullName>
        <ecNumber evidence="3 14">3.6.1.27</ecNumber>
    </recommendedName>
    <alternativeName>
        <fullName evidence="12 14">Bacitracin resistance protein</fullName>
    </alternativeName>
    <alternativeName>
        <fullName evidence="11 14">Undecaprenyl pyrophosphate phosphatase</fullName>
    </alternativeName>
</protein>
<comment type="subcellular location">
    <subcellularLocation>
        <location evidence="1 14">Cell membrane</location>
        <topology evidence="1 14">Multi-pass membrane protein</topology>
    </subcellularLocation>
</comment>
<keyword evidence="6 14" id="KW-0812">Transmembrane</keyword>
<keyword evidence="9 14" id="KW-0472">Membrane</keyword>
<comment type="miscellaneous">
    <text evidence="14">Bacitracin is thought to be involved in the inhibition of peptidoglycan synthesis by sequestering undecaprenyl diphosphate, thereby reducing the pool of lipid carrier available.</text>
</comment>